<gene>
    <name evidence="4" type="ordered locus">BPP2271</name>
</gene>
<feature type="domain" description="Imelysin-like" evidence="3">
    <location>
        <begin position="54"/>
        <end position="338"/>
    </location>
</feature>
<reference evidence="4 5" key="1">
    <citation type="journal article" date="2003" name="Nat. Genet.">
        <title>Comparative analysis of the genome sequences of Bordetella pertussis, Bordetella parapertussis and Bordetella bronchiseptica.</title>
        <authorList>
            <person name="Parkhill J."/>
            <person name="Sebaihia M."/>
            <person name="Preston A."/>
            <person name="Murphy L.D."/>
            <person name="Thomson N.R."/>
            <person name="Harris D.E."/>
            <person name="Holden M.T.G."/>
            <person name="Churcher C.M."/>
            <person name="Bentley S.D."/>
            <person name="Mungall K.L."/>
            <person name="Cerdeno-Tarraga A.-M."/>
            <person name="Temple L."/>
            <person name="James K.D."/>
            <person name="Harris B."/>
            <person name="Quail M.A."/>
            <person name="Achtman M."/>
            <person name="Atkin R."/>
            <person name="Baker S."/>
            <person name="Basham D."/>
            <person name="Bason N."/>
            <person name="Cherevach I."/>
            <person name="Chillingworth T."/>
            <person name="Collins M."/>
            <person name="Cronin A."/>
            <person name="Davis P."/>
            <person name="Doggett J."/>
            <person name="Feltwell T."/>
            <person name="Goble A."/>
            <person name="Hamlin N."/>
            <person name="Hauser H."/>
            <person name="Holroyd S."/>
            <person name="Jagels K."/>
            <person name="Leather S."/>
            <person name="Moule S."/>
            <person name="Norberczak H."/>
            <person name="O'Neil S."/>
            <person name="Ormond D."/>
            <person name="Price C."/>
            <person name="Rabbinowitsch E."/>
            <person name="Rutter S."/>
            <person name="Sanders M."/>
            <person name="Saunders D."/>
            <person name="Seeger K."/>
            <person name="Sharp S."/>
            <person name="Simmonds M."/>
            <person name="Skelton J."/>
            <person name="Squares R."/>
            <person name="Squares S."/>
            <person name="Stevens K."/>
            <person name="Unwin L."/>
            <person name="Whitehead S."/>
            <person name="Barrell B.G."/>
            <person name="Maskell D.J."/>
        </authorList>
    </citation>
    <scope>NUCLEOTIDE SEQUENCE [LARGE SCALE GENOMIC DNA]</scope>
    <source>
        <strain evidence="4 5">12822 / ATCC BAA-587 / NCTC 13253</strain>
    </source>
</reference>
<sequence length="373" mass="38736">MSAAQRLECLAMLHGLIPHRWRRAGAALALAAAAGGAQAGLPADLGTRLADGYARPAFGRFAQATHSLNEDLGKWCARPDAAGAAQVRTGFAQVARAWAGVEFLRFGPLVQGNRYERLAFWPDTRNVMARQVQAALAAADPALLEPGALAGRSVALQGLPALEFVLYGEAGLLQQPDAPGFAYGCQLAHAMARNAAGLAGELAQAWSAQGEFGRQFTHPAPANDLYRSPQEVAAEAVKALSTGLQFARDVKLLPVLGQSAAAARPKRAAFWRSGQTAATLAAGLRGMRAFYEAGGYPLGDAGWIDATVKSELDQAAGAAERAQGPAEALAEDGEPRDALALAALVIKNAKDVVDQNLAPAVGVTIGFNALDGD</sequence>
<dbReference type="KEGG" id="bpa:BPP2271"/>
<dbReference type="InterPro" id="IPR034984">
    <property type="entry name" value="Imelysin-like_IPPA"/>
</dbReference>
<dbReference type="HOGENOM" id="CLU_061785_0_0_4"/>
<evidence type="ECO:0000313" key="4">
    <source>
        <dbReference type="EMBL" id="CAE37569.1"/>
    </source>
</evidence>
<evidence type="ECO:0000256" key="2">
    <source>
        <dbReference type="ARBA" id="ARBA00022729"/>
    </source>
</evidence>
<dbReference type="Proteomes" id="UP000001421">
    <property type="component" value="Chromosome"/>
</dbReference>
<proteinExistence type="predicted"/>
<dbReference type="InterPro" id="IPR038352">
    <property type="entry name" value="Imelysin_sf"/>
</dbReference>
<evidence type="ECO:0000313" key="5">
    <source>
        <dbReference type="Proteomes" id="UP000001421"/>
    </source>
</evidence>
<keyword evidence="2" id="KW-0732">Signal</keyword>
<evidence type="ECO:0000259" key="3">
    <source>
        <dbReference type="Pfam" id="PF09375"/>
    </source>
</evidence>
<organism evidence="4 5">
    <name type="scientific">Bordetella parapertussis (strain 12822 / ATCC BAA-587 / NCTC 13253)</name>
    <dbReference type="NCBI Taxonomy" id="257311"/>
    <lineage>
        <taxon>Bacteria</taxon>
        <taxon>Pseudomonadati</taxon>
        <taxon>Pseudomonadota</taxon>
        <taxon>Betaproteobacteria</taxon>
        <taxon>Burkholderiales</taxon>
        <taxon>Alcaligenaceae</taxon>
        <taxon>Bordetella</taxon>
    </lineage>
</organism>
<dbReference type="Pfam" id="PF09375">
    <property type="entry name" value="Peptidase_M75"/>
    <property type="match status" value="1"/>
</dbReference>
<dbReference type="InterPro" id="IPR018976">
    <property type="entry name" value="Imelysin-like"/>
</dbReference>
<dbReference type="AlphaFoldDB" id="Q7W874"/>
<accession>Q7W874</accession>
<dbReference type="EMBL" id="BX640429">
    <property type="protein sequence ID" value="CAE37569.1"/>
    <property type="molecule type" value="Genomic_DNA"/>
</dbReference>
<protein>
    <submittedName>
        <fullName evidence="4">Exported protein</fullName>
    </submittedName>
</protein>
<dbReference type="GO" id="GO:0030313">
    <property type="term" value="C:cell envelope"/>
    <property type="evidence" value="ECO:0007669"/>
    <property type="project" value="UniProtKB-SubCell"/>
</dbReference>
<comment type="subcellular location">
    <subcellularLocation>
        <location evidence="1">Cell envelope</location>
    </subcellularLocation>
</comment>
<dbReference type="CDD" id="cd14659">
    <property type="entry name" value="Imelysin-like_IPPA"/>
    <property type="match status" value="1"/>
</dbReference>
<dbReference type="Gene3D" id="1.20.1420.20">
    <property type="entry name" value="M75 peptidase, HXXE motif"/>
    <property type="match status" value="1"/>
</dbReference>
<evidence type="ECO:0000256" key="1">
    <source>
        <dbReference type="ARBA" id="ARBA00004196"/>
    </source>
</evidence>
<name>Q7W874_BORPA</name>